<accession>A0A0A9DB87</accession>
<dbReference type="InterPro" id="IPR027417">
    <property type="entry name" value="P-loop_NTPase"/>
</dbReference>
<evidence type="ECO:0000313" key="1">
    <source>
        <dbReference type="EMBL" id="JAD83953.1"/>
    </source>
</evidence>
<organism evidence="1">
    <name type="scientific">Arundo donax</name>
    <name type="common">Giant reed</name>
    <name type="synonym">Donax arundinaceus</name>
    <dbReference type="NCBI Taxonomy" id="35708"/>
    <lineage>
        <taxon>Eukaryota</taxon>
        <taxon>Viridiplantae</taxon>
        <taxon>Streptophyta</taxon>
        <taxon>Embryophyta</taxon>
        <taxon>Tracheophyta</taxon>
        <taxon>Spermatophyta</taxon>
        <taxon>Magnoliopsida</taxon>
        <taxon>Liliopsida</taxon>
        <taxon>Poales</taxon>
        <taxon>Poaceae</taxon>
        <taxon>PACMAD clade</taxon>
        <taxon>Arundinoideae</taxon>
        <taxon>Arundineae</taxon>
        <taxon>Arundo</taxon>
    </lineage>
</organism>
<reference evidence="1" key="1">
    <citation type="submission" date="2014-09" db="EMBL/GenBank/DDBJ databases">
        <authorList>
            <person name="Magalhaes I.L.F."/>
            <person name="Oliveira U."/>
            <person name="Santos F.R."/>
            <person name="Vidigal T.H.D.A."/>
            <person name="Brescovit A.D."/>
            <person name="Santos A.J."/>
        </authorList>
    </citation>
    <scope>NUCLEOTIDE SEQUENCE</scope>
    <source>
        <tissue evidence="1">Shoot tissue taken approximately 20 cm above the soil surface</tissue>
    </source>
</reference>
<dbReference type="AlphaFoldDB" id="A0A0A9DB87"/>
<dbReference type="EMBL" id="GBRH01213942">
    <property type="protein sequence ID" value="JAD83953.1"/>
    <property type="molecule type" value="Transcribed_RNA"/>
</dbReference>
<sequence length="143" mass="15910">MMADPIPITPSKLKFRRVEMSQRIKDVVDELKPLCTKVSTILNLDLLDSNLIIAQAGLLTKQGNPVPFLPKNVVKARPLTTSEILEPKFYGREEDTNKIIYDITEGDYCGNDLTVLPIVGLGGMGKTTLAQHIFIKKLKTTSR</sequence>
<reference evidence="1" key="2">
    <citation type="journal article" date="2015" name="Data Brief">
        <title>Shoot transcriptome of the giant reed, Arundo donax.</title>
        <authorList>
            <person name="Barrero R.A."/>
            <person name="Guerrero F.D."/>
            <person name="Moolhuijzen P."/>
            <person name="Goolsby J.A."/>
            <person name="Tidwell J."/>
            <person name="Bellgard S.E."/>
            <person name="Bellgard M.I."/>
        </authorList>
    </citation>
    <scope>NUCLEOTIDE SEQUENCE</scope>
    <source>
        <tissue evidence="1">Shoot tissue taken approximately 20 cm above the soil surface</tissue>
    </source>
</reference>
<name>A0A0A9DB87_ARUDO</name>
<dbReference type="Gene3D" id="3.40.50.300">
    <property type="entry name" value="P-loop containing nucleotide triphosphate hydrolases"/>
    <property type="match status" value="1"/>
</dbReference>
<dbReference type="SUPFAM" id="SSF52540">
    <property type="entry name" value="P-loop containing nucleoside triphosphate hydrolases"/>
    <property type="match status" value="1"/>
</dbReference>
<proteinExistence type="predicted"/>
<protein>
    <submittedName>
        <fullName evidence="1">Uncharacterized protein</fullName>
    </submittedName>
</protein>